<feature type="domain" description="Pop1 N-terminal" evidence="5">
    <location>
        <begin position="137"/>
        <end position="192"/>
    </location>
</feature>
<organism evidence="7 8">
    <name type="scientific">Allomyces macrogynus (strain ATCC 38327)</name>
    <name type="common">Allomyces javanicus var. macrogynus</name>
    <dbReference type="NCBI Taxonomy" id="578462"/>
    <lineage>
        <taxon>Eukaryota</taxon>
        <taxon>Fungi</taxon>
        <taxon>Fungi incertae sedis</taxon>
        <taxon>Blastocladiomycota</taxon>
        <taxon>Blastocladiomycetes</taxon>
        <taxon>Blastocladiales</taxon>
        <taxon>Blastocladiaceae</taxon>
        <taxon>Allomyces</taxon>
    </lineage>
</organism>
<evidence type="ECO:0000256" key="4">
    <source>
        <dbReference type="SAM" id="MobiDB-lite"/>
    </source>
</evidence>
<feature type="region of interest" description="Disordered" evidence="4">
    <location>
        <begin position="1"/>
        <end position="46"/>
    </location>
</feature>
<feature type="domain" description="POPLD" evidence="6">
    <location>
        <begin position="420"/>
        <end position="476"/>
    </location>
</feature>
<reference evidence="8" key="2">
    <citation type="submission" date="2009-11" db="EMBL/GenBank/DDBJ databases">
        <title>The Genome Sequence of Allomyces macrogynus strain ATCC 38327.</title>
        <authorList>
            <consortium name="The Broad Institute Genome Sequencing Platform"/>
            <person name="Russ C."/>
            <person name="Cuomo C."/>
            <person name="Shea T."/>
            <person name="Young S.K."/>
            <person name="Zeng Q."/>
            <person name="Koehrsen M."/>
            <person name="Haas B."/>
            <person name="Borodovsky M."/>
            <person name="Guigo R."/>
            <person name="Alvarado L."/>
            <person name="Berlin A."/>
            <person name="Borenstein D."/>
            <person name="Chen Z."/>
            <person name="Engels R."/>
            <person name="Freedman E."/>
            <person name="Gellesch M."/>
            <person name="Goldberg J."/>
            <person name="Griggs A."/>
            <person name="Gujja S."/>
            <person name="Heiman D."/>
            <person name="Hepburn T."/>
            <person name="Howarth C."/>
            <person name="Jen D."/>
            <person name="Larson L."/>
            <person name="Lewis B."/>
            <person name="Mehta T."/>
            <person name="Park D."/>
            <person name="Pearson M."/>
            <person name="Roberts A."/>
            <person name="Saif S."/>
            <person name="Shenoy N."/>
            <person name="Sisk P."/>
            <person name="Stolte C."/>
            <person name="Sykes S."/>
            <person name="Walk T."/>
            <person name="White J."/>
            <person name="Yandava C."/>
            <person name="Burger G."/>
            <person name="Gray M.W."/>
            <person name="Holland P.W.H."/>
            <person name="King N."/>
            <person name="Lang F.B.F."/>
            <person name="Roger A.J."/>
            <person name="Ruiz-Trillo I."/>
            <person name="Lander E."/>
            <person name="Nusbaum C."/>
        </authorList>
    </citation>
    <scope>NUCLEOTIDE SEQUENCE [LARGE SCALE GENOMIC DNA]</scope>
    <source>
        <strain evidence="8">ATCC 38327</strain>
    </source>
</reference>
<evidence type="ECO:0000259" key="6">
    <source>
        <dbReference type="Pfam" id="PF08170"/>
    </source>
</evidence>
<dbReference type="VEuPathDB" id="FungiDB:AMAG_07273"/>
<dbReference type="STRING" id="578462.A0A0L0SHU8"/>
<gene>
    <name evidence="7" type="ORF">AMAG_07273</name>
</gene>
<evidence type="ECO:0000256" key="1">
    <source>
        <dbReference type="ARBA" id="ARBA00004123"/>
    </source>
</evidence>
<evidence type="ECO:0000313" key="8">
    <source>
        <dbReference type="Proteomes" id="UP000054350"/>
    </source>
</evidence>
<dbReference type="GO" id="GO:0000172">
    <property type="term" value="C:ribonuclease MRP complex"/>
    <property type="evidence" value="ECO:0007669"/>
    <property type="project" value="InterPro"/>
</dbReference>
<dbReference type="PANTHER" id="PTHR22731">
    <property type="entry name" value="RIBONUCLEASES P/MRP PROTEIN SUBUNIT POP1"/>
    <property type="match status" value="1"/>
</dbReference>
<evidence type="ECO:0000313" key="7">
    <source>
        <dbReference type="EMBL" id="KNE62014.1"/>
    </source>
</evidence>
<dbReference type="OMA" id="WNAKRSH"/>
<dbReference type="GO" id="GO:0005655">
    <property type="term" value="C:nucleolar ribonuclease P complex"/>
    <property type="evidence" value="ECO:0007669"/>
    <property type="project" value="InterPro"/>
</dbReference>
<name>A0A0L0SHU8_ALLM3</name>
<reference evidence="7 8" key="1">
    <citation type="submission" date="2009-11" db="EMBL/GenBank/DDBJ databases">
        <title>Annotation of Allomyces macrogynus ATCC 38327.</title>
        <authorList>
            <consortium name="The Broad Institute Genome Sequencing Platform"/>
            <person name="Russ C."/>
            <person name="Cuomo C."/>
            <person name="Burger G."/>
            <person name="Gray M.W."/>
            <person name="Holland P.W.H."/>
            <person name="King N."/>
            <person name="Lang F.B.F."/>
            <person name="Roger A.J."/>
            <person name="Ruiz-Trillo I."/>
            <person name="Young S.K."/>
            <person name="Zeng Q."/>
            <person name="Gargeya S."/>
            <person name="Fitzgerald M."/>
            <person name="Haas B."/>
            <person name="Abouelleil A."/>
            <person name="Alvarado L."/>
            <person name="Arachchi H.M."/>
            <person name="Berlin A."/>
            <person name="Chapman S.B."/>
            <person name="Gearin G."/>
            <person name="Goldberg J."/>
            <person name="Griggs A."/>
            <person name="Gujja S."/>
            <person name="Hansen M."/>
            <person name="Heiman D."/>
            <person name="Howarth C."/>
            <person name="Larimer J."/>
            <person name="Lui A."/>
            <person name="MacDonald P.J.P."/>
            <person name="McCowen C."/>
            <person name="Montmayeur A."/>
            <person name="Murphy C."/>
            <person name="Neiman D."/>
            <person name="Pearson M."/>
            <person name="Priest M."/>
            <person name="Roberts A."/>
            <person name="Saif S."/>
            <person name="Shea T."/>
            <person name="Sisk P."/>
            <person name="Stolte C."/>
            <person name="Sykes S."/>
            <person name="Wortman J."/>
            <person name="Nusbaum C."/>
            <person name="Birren B."/>
        </authorList>
    </citation>
    <scope>NUCLEOTIDE SEQUENCE [LARGE SCALE GENOMIC DNA]</scope>
    <source>
        <strain evidence="7 8">ATCC 38327</strain>
    </source>
</reference>
<dbReference type="eggNOG" id="KOG3322">
    <property type="taxonomic scope" value="Eukaryota"/>
</dbReference>
<dbReference type="GO" id="GO:0001682">
    <property type="term" value="P:tRNA 5'-leader removal"/>
    <property type="evidence" value="ECO:0007669"/>
    <property type="project" value="InterPro"/>
</dbReference>
<accession>A0A0L0SHU8</accession>
<dbReference type="AlphaFoldDB" id="A0A0L0SHU8"/>
<evidence type="ECO:0000259" key="5">
    <source>
        <dbReference type="Pfam" id="PF06978"/>
    </source>
</evidence>
<feature type="domain" description="Pop1 N-terminal" evidence="5">
    <location>
        <begin position="62"/>
        <end position="135"/>
    </location>
</feature>
<dbReference type="OrthoDB" id="442863at2759"/>
<dbReference type="Pfam" id="PF06978">
    <property type="entry name" value="POP1_N"/>
    <property type="match status" value="2"/>
</dbReference>
<dbReference type="Proteomes" id="UP000054350">
    <property type="component" value="Unassembled WGS sequence"/>
</dbReference>
<dbReference type="InterPro" id="IPR012590">
    <property type="entry name" value="POPLD_dom"/>
</dbReference>
<dbReference type="InterPro" id="IPR009723">
    <property type="entry name" value="Pop1_N"/>
</dbReference>
<dbReference type="EMBL" id="GG745339">
    <property type="protein sequence ID" value="KNE62014.1"/>
    <property type="molecule type" value="Genomic_DNA"/>
</dbReference>
<dbReference type="PANTHER" id="PTHR22731:SF3">
    <property type="entry name" value="RIBONUCLEASES P_MRP PROTEIN SUBUNIT POP1"/>
    <property type="match status" value="1"/>
</dbReference>
<keyword evidence="2" id="KW-0819">tRNA processing</keyword>
<keyword evidence="3" id="KW-0539">Nucleus</keyword>
<keyword evidence="8" id="KW-1185">Reference proteome</keyword>
<evidence type="ECO:0000256" key="2">
    <source>
        <dbReference type="ARBA" id="ARBA00022694"/>
    </source>
</evidence>
<sequence>MDQMTPGKRPAPGEAGKDSAAGGNMNRKKARKMAAKIPTQKGTTSSVAPSTFILRTLNVEKYAEARRFEISAMTNVMKKATEMAKSRAFQKVPRFLRRRAASHNPKKIPVRLRDRAIQELANDPITPKKRKPRALRLKRRTPFTRRQARNGTWLETHLWHVKRFHMRALWGRKVPCTPTQKGARAFYRASQHATTRYEFRGPKEDIAAVLARITDPLGPKVGGARYANGKRTAEVVLFDPTKTYPAGMLAFVSSVASVISVLGLTTVHVEQLDDIGRLALRGPKSLGLLHSVLSLADSNLTTRPAHSIWRALGGTTDASPLPVGTVIGLRVWDPRLAYPPRRRPVLETTWSTDSAQSPLWDPSVRAAVRRSKPREHDLNTRRRAILVPGTRLIPVAKTDVAFPLIVTRAADANTGLDFTTRAGVPAFPFDFPLTDAHAHWTRGEAVVAQGKWTARPAAKRVNYAALEVERPFDPDWAAIFGAREGEDRMDVDGVTGPWLLSPALTSSLAGALDAPRAAQVQATLATLFAPLNVPVPSLDSALVQVRLTFPSRGRASEHALVYTMPSAAAEREWQRIVRTGQWDEADKMNGIPPAKQVVGYVTTGRYSLAHGGTAVTACVKVSAVLGGRWVLVRATSSPVVFPAEVEVMSG</sequence>
<proteinExistence type="predicted"/>
<dbReference type="Pfam" id="PF08170">
    <property type="entry name" value="POPLD"/>
    <property type="match status" value="1"/>
</dbReference>
<protein>
    <submittedName>
        <fullName evidence="7">Uncharacterized protein</fullName>
    </submittedName>
</protein>
<dbReference type="InterPro" id="IPR039182">
    <property type="entry name" value="Pop1"/>
</dbReference>
<comment type="subcellular location">
    <subcellularLocation>
        <location evidence="1">Nucleus</location>
    </subcellularLocation>
</comment>
<evidence type="ECO:0000256" key="3">
    <source>
        <dbReference type="ARBA" id="ARBA00023242"/>
    </source>
</evidence>